<accession>A0A9P1BKQ6</accession>
<dbReference type="InterPro" id="IPR000884">
    <property type="entry name" value="TSP1_rpt"/>
</dbReference>
<keyword evidence="4" id="KW-0325">Glycoprotein</keyword>
<feature type="domain" description="Spondin-like TSP1" evidence="7">
    <location>
        <begin position="899"/>
        <end position="951"/>
    </location>
</feature>
<organism evidence="8">
    <name type="scientific">Cladocopium goreaui</name>
    <dbReference type="NCBI Taxonomy" id="2562237"/>
    <lineage>
        <taxon>Eukaryota</taxon>
        <taxon>Sar</taxon>
        <taxon>Alveolata</taxon>
        <taxon>Dinophyceae</taxon>
        <taxon>Suessiales</taxon>
        <taxon>Symbiodiniaceae</taxon>
        <taxon>Cladocopium</taxon>
    </lineage>
</organism>
<reference evidence="9" key="2">
    <citation type="submission" date="2024-04" db="EMBL/GenBank/DDBJ databases">
        <authorList>
            <person name="Chen Y."/>
            <person name="Shah S."/>
            <person name="Dougan E. K."/>
            <person name="Thang M."/>
            <person name="Chan C."/>
        </authorList>
    </citation>
    <scope>NUCLEOTIDE SEQUENCE [LARGE SCALE GENOMIC DNA]</scope>
</reference>
<feature type="chain" id="PRO_5043269552" evidence="6">
    <location>
        <begin position="19"/>
        <end position="1379"/>
    </location>
</feature>
<evidence type="ECO:0000256" key="4">
    <source>
        <dbReference type="ARBA" id="ARBA00023180"/>
    </source>
</evidence>
<gene>
    <name evidence="8" type="ORF">C1SCF055_LOCUS2844</name>
</gene>
<evidence type="ECO:0000256" key="6">
    <source>
        <dbReference type="SAM" id="SignalP"/>
    </source>
</evidence>
<evidence type="ECO:0000256" key="1">
    <source>
        <dbReference type="ARBA" id="ARBA00022729"/>
    </source>
</evidence>
<dbReference type="Proteomes" id="UP001152797">
    <property type="component" value="Unassembled WGS sequence"/>
</dbReference>
<evidence type="ECO:0000313" key="11">
    <source>
        <dbReference type="Proteomes" id="UP001152797"/>
    </source>
</evidence>
<dbReference type="PANTHER" id="PTHR22906">
    <property type="entry name" value="PROPERDIN"/>
    <property type="match status" value="1"/>
</dbReference>
<evidence type="ECO:0000259" key="7">
    <source>
        <dbReference type="Pfam" id="PF19028"/>
    </source>
</evidence>
<evidence type="ECO:0000313" key="10">
    <source>
        <dbReference type="EMBL" id="CAL4761757.1"/>
    </source>
</evidence>
<feature type="domain" description="Spondin-like TSP1" evidence="7">
    <location>
        <begin position="437"/>
        <end position="493"/>
    </location>
</feature>
<proteinExistence type="predicted"/>
<feature type="domain" description="Spondin-like TSP1" evidence="7">
    <location>
        <begin position="149"/>
        <end position="201"/>
    </location>
</feature>
<feature type="region of interest" description="Disordered" evidence="5">
    <location>
        <begin position="1153"/>
        <end position="1173"/>
    </location>
</feature>
<keyword evidence="3" id="KW-1015">Disulfide bond</keyword>
<dbReference type="SMART" id="SM00209">
    <property type="entry name" value="TSP1"/>
    <property type="match status" value="14"/>
</dbReference>
<keyword evidence="11" id="KW-1185">Reference proteome</keyword>
<evidence type="ECO:0000256" key="2">
    <source>
        <dbReference type="ARBA" id="ARBA00022737"/>
    </source>
</evidence>
<feature type="domain" description="Spondin-like TSP1" evidence="7">
    <location>
        <begin position="668"/>
        <end position="720"/>
    </location>
</feature>
<dbReference type="Gene3D" id="2.20.100.10">
    <property type="entry name" value="Thrombospondin type-1 (TSP1) repeat"/>
    <property type="match status" value="14"/>
</dbReference>
<evidence type="ECO:0000256" key="5">
    <source>
        <dbReference type="SAM" id="MobiDB-lite"/>
    </source>
</evidence>
<dbReference type="PANTHER" id="PTHR22906:SF21">
    <property type="entry name" value="SEMA DOMAIN-CONTAINING PROTEIN"/>
    <property type="match status" value="1"/>
</dbReference>
<dbReference type="PROSITE" id="PS50092">
    <property type="entry name" value="TSP1"/>
    <property type="match status" value="14"/>
</dbReference>
<dbReference type="Pfam" id="PF00090">
    <property type="entry name" value="TSP_1"/>
    <property type="match status" value="9"/>
</dbReference>
<dbReference type="InterPro" id="IPR044004">
    <property type="entry name" value="TSP1_spondin_dom"/>
</dbReference>
<sequence length="1379" mass="149172">MLTEFDLLVFWLSGECHGIPCRLRPNLFLFAQLLVKCPCDTGCEHCISGTTIEMPFPMNFCSSGHYRILGLLVVHVIASPSQDLEDAAESRMMRAEREAPLGDVVPKLQKWASVPWAFELGQATRHLGAAIDMSGRVESFHSLADDVDCVWGDWTDWSVCQFTCGGGESIRTRKVTIMAQGEGQSCEGSTKDTRECTKNDCPVDCIWADWSKYSTCSVTCGPGTKSRNRGFQQVAQFGGVACPGNATQFGECNLGDCPVDCLYADWDSWGGCSKSCGGGIRKRFRSVSVQPVGDGKTCAQIGSNSEQTSCGQNSCPVDCVMNDWGLWDLCDVTCGIGTTKRSRSVKVAASYGGLECGTLLENKTCDNGECPVDCELSDWGEWSPCDRSCKTESEPGIRKRFRTIVEAGNELGKACPMNKTSHVQTSTCDLEMCPVDCQLYDWTGWSDCSVTCGPGISERNREVQFPAAFGGRECGAVGGNLTYEKKYCSVETCPVDCEWYDWQDWRGCSTSCGPGTGIRMRVVETPMLHGGKDQKGELQTVKAETLSLKLTTVAASALATAKHPEVESGPPGPIAPLRAALVNSPEAEALLSNRSLKELFVRALLLIPRAAQICHLVPLIASGTSGQSGVHALPPVARGFFAQDGGHICWGTEDDEQVCTLNPCPVDCTMGDWTQWGTCSTTCGPGSQLRLRGIRVGPANGGQECSADLNETKECDPGVCPVDCQWSSWEGWSRCSRTCNGGINSRKRTEKVSAAHGGRACVGSADEDGVCNIQGCPVDCKWIPWSEWSACSSSCGGGTRTQSRVVEIAPQWGGLECETKNDLGGPPNEKTESCNEQPCPVDCQWSSWSKYTLCSKTCDTGTMSRNRVKSPLETFGGRPCSGDSEESNFCNTQGCPRDCQWSEWTEWTKCSKICGGGEIKRFRDIAIPRKNGGVSCDGPTEEKAECNSMECPVHCEWDAWTEWSACPVTCDGAIRTHSRVKKQEERNGGLPCVGNNTEREGCNEDPCPVDCKFSSWQEWGDCSTTCGIGQRFRTRVKSAELYGGRPCDETMVQSGECGSNNATEGCPILTTAPPSTTTTADRWGDRGSGPFAPSRHGKQHEIPLPSDLMKNFSSVKATISVHFPSSQRSAVHFHAPKDPRDLASTTSLKLASSTISTTMPKATSKQAEPDVEPDDAKVNEAMANLSARPGMFQRLPWPSGHLADLSKASPKDLDKYLVDKAQKVIDRAQKEPGEMSPEDLEIMRNLSAAAASTPMTESSKNFTVPFLSQDAKIKAEVAGDLALDVDDADKFVSLPGVKTAMQQAVSNLAKVSGITSSNVKVDLTIPQAILLSMWRRRAAGNVNVAYLIEVLESSESAESRVLNDIGGSLWLCNILQQHA</sequence>
<evidence type="ECO:0000256" key="3">
    <source>
        <dbReference type="ARBA" id="ARBA00023157"/>
    </source>
</evidence>
<keyword evidence="2" id="KW-0677">Repeat</keyword>
<dbReference type="EMBL" id="CAMXCT030000136">
    <property type="protein sequence ID" value="CAL4761757.1"/>
    <property type="molecule type" value="Genomic_DNA"/>
</dbReference>
<evidence type="ECO:0000313" key="9">
    <source>
        <dbReference type="EMBL" id="CAL1127820.1"/>
    </source>
</evidence>
<feature type="signal peptide" evidence="6">
    <location>
        <begin position="1"/>
        <end position="18"/>
    </location>
</feature>
<dbReference type="EMBL" id="CAMXCT020000136">
    <property type="protein sequence ID" value="CAL1127820.1"/>
    <property type="molecule type" value="Genomic_DNA"/>
</dbReference>
<dbReference type="InterPro" id="IPR036383">
    <property type="entry name" value="TSP1_rpt_sf"/>
</dbReference>
<keyword evidence="1 6" id="KW-0732">Signal</keyword>
<dbReference type="InterPro" id="IPR052065">
    <property type="entry name" value="Compl_asym_regulator"/>
</dbReference>
<comment type="caution">
    <text evidence="8">The sequence shown here is derived from an EMBL/GenBank/DDBJ whole genome shotgun (WGS) entry which is preliminary data.</text>
</comment>
<dbReference type="EMBL" id="CAMXCT010000136">
    <property type="protein sequence ID" value="CAI3974445.1"/>
    <property type="molecule type" value="Genomic_DNA"/>
</dbReference>
<dbReference type="Pfam" id="PF19028">
    <property type="entry name" value="TSP1_spondin"/>
    <property type="match status" value="5"/>
</dbReference>
<dbReference type="SUPFAM" id="SSF82895">
    <property type="entry name" value="TSP-1 type 1 repeat"/>
    <property type="match status" value="14"/>
</dbReference>
<dbReference type="OrthoDB" id="446173at2759"/>
<evidence type="ECO:0000313" key="8">
    <source>
        <dbReference type="EMBL" id="CAI3974445.1"/>
    </source>
</evidence>
<name>A0A9P1BKQ6_9DINO</name>
<feature type="domain" description="Spondin-like TSP1" evidence="7">
    <location>
        <begin position="319"/>
        <end position="370"/>
    </location>
</feature>
<protein>
    <submittedName>
        <fullName evidence="10">Hemicentin-1</fullName>
    </submittedName>
</protein>
<reference evidence="8" key="1">
    <citation type="submission" date="2022-10" db="EMBL/GenBank/DDBJ databases">
        <authorList>
            <person name="Chen Y."/>
            <person name="Dougan E. K."/>
            <person name="Chan C."/>
            <person name="Rhodes N."/>
            <person name="Thang M."/>
        </authorList>
    </citation>
    <scope>NUCLEOTIDE SEQUENCE</scope>
</reference>